<dbReference type="AlphaFoldDB" id="A0A0K6GP28"/>
<keyword evidence="3" id="KW-1185">Reference proteome</keyword>
<gene>
    <name evidence="2" type="ORF">Ga0061060_10991</name>
</gene>
<dbReference type="GO" id="GO:0016829">
    <property type="term" value="F:lyase activity"/>
    <property type="evidence" value="ECO:0007669"/>
    <property type="project" value="UniProtKB-KW"/>
</dbReference>
<keyword evidence="2" id="KW-0456">Lyase</keyword>
<dbReference type="PANTHER" id="PTHR36437">
    <property type="entry name" value="GLYOXALASE/BLEOMYCIN RESISTANCE PROTEIN/DIOXYGENASE"/>
    <property type="match status" value="1"/>
</dbReference>
<dbReference type="SUPFAM" id="SSF54593">
    <property type="entry name" value="Glyoxalase/Bleomycin resistance protein/Dihydroxybiphenyl dioxygenase"/>
    <property type="match status" value="1"/>
</dbReference>
<dbReference type="InterPro" id="IPR037523">
    <property type="entry name" value="VOC_core"/>
</dbReference>
<accession>A0A0K6GP28</accession>
<organism evidence="2 3">
    <name type="scientific">Anoxybacillus suryakundensis</name>
    <dbReference type="NCBI Taxonomy" id="1325335"/>
    <lineage>
        <taxon>Bacteria</taxon>
        <taxon>Bacillati</taxon>
        <taxon>Bacillota</taxon>
        <taxon>Bacilli</taxon>
        <taxon>Bacillales</taxon>
        <taxon>Anoxybacillaceae</taxon>
        <taxon>Anoxybacillus</taxon>
    </lineage>
</organism>
<feature type="domain" description="VOC" evidence="1">
    <location>
        <begin position="4"/>
        <end position="121"/>
    </location>
</feature>
<dbReference type="EMBL" id="CYGZ01000009">
    <property type="protein sequence ID" value="CUA80412.1"/>
    <property type="molecule type" value="Genomic_DNA"/>
</dbReference>
<dbReference type="Pfam" id="PF00903">
    <property type="entry name" value="Glyoxalase"/>
    <property type="match status" value="1"/>
</dbReference>
<evidence type="ECO:0000313" key="2">
    <source>
        <dbReference type="EMBL" id="CUA80412.1"/>
    </source>
</evidence>
<dbReference type="GO" id="GO:0051213">
    <property type="term" value="F:dioxygenase activity"/>
    <property type="evidence" value="ECO:0007669"/>
    <property type="project" value="UniProtKB-KW"/>
</dbReference>
<dbReference type="Proteomes" id="UP000182738">
    <property type="component" value="Unassembled WGS sequence"/>
</dbReference>
<dbReference type="PROSITE" id="PS51819">
    <property type="entry name" value="VOC"/>
    <property type="match status" value="1"/>
</dbReference>
<protein>
    <submittedName>
        <fullName evidence="2">Catechol 2,3-dioxygenase or other lactoylglutathione lyase family enzyme</fullName>
    </submittedName>
</protein>
<dbReference type="InterPro" id="IPR004360">
    <property type="entry name" value="Glyas_Fos-R_dOase_dom"/>
</dbReference>
<proteinExistence type="predicted"/>
<evidence type="ECO:0000259" key="1">
    <source>
        <dbReference type="PROSITE" id="PS51819"/>
    </source>
</evidence>
<dbReference type="CDD" id="cd07263">
    <property type="entry name" value="VOC_like"/>
    <property type="match status" value="1"/>
</dbReference>
<dbReference type="InterPro" id="IPR029068">
    <property type="entry name" value="Glyas_Bleomycin-R_OHBP_Dase"/>
</dbReference>
<evidence type="ECO:0000313" key="3">
    <source>
        <dbReference type="Proteomes" id="UP000182738"/>
    </source>
</evidence>
<dbReference type="RefSeq" id="WP_055441398.1">
    <property type="nucleotide sequence ID" value="NZ_BAABDZ010000030.1"/>
</dbReference>
<keyword evidence="2" id="KW-0560">Oxidoreductase</keyword>
<name>A0A0K6GP28_9BACL</name>
<sequence length="122" mass="13867">MIRRIATVAVYVEDQQKAKQFWTEKVGFDVVAEHPMGPNAFWLEVAPKGAQTALVLYPKAMMKDAGEKKPSIVFECDDVFAAYEAMKAKGVEFLREPQQMQWGTFVQFKDEDGNEFVLKGWG</sequence>
<dbReference type="OrthoDB" id="9803079at2"/>
<dbReference type="PANTHER" id="PTHR36437:SF2">
    <property type="entry name" value="GLYOXALASE_BLEOMYCIN RESISTANCE PROTEIN_DIOXYGENASE"/>
    <property type="match status" value="1"/>
</dbReference>
<keyword evidence="2" id="KW-0223">Dioxygenase</keyword>
<dbReference type="Gene3D" id="3.10.180.10">
    <property type="entry name" value="2,3-Dihydroxybiphenyl 1,2-Dioxygenase, domain 1"/>
    <property type="match status" value="1"/>
</dbReference>
<reference evidence="3" key="1">
    <citation type="submission" date="2015-08" db="EMBL/GenBank/DDBJ databases">
        <authorList>
            <person name="Varghese N."/>
        </authorList>
    </citation>
    <scope>NUCLEOTIDE SEQUENCE [LARGE SCALE GENOMIC DNA]</scope>
    <source>
        <strain evidence="3">DSM 27374</strain>
    </source>
</reference>
<dbReference type="STRING" id="1325335.GCA_001418025_01724"/>